<dbReference type="InterPro" id="IPR050855">
    <property type="entry name" value="NDM-1-like"/>
</dbReference>
<feature type="transmembrane region" description="Helical" evidence="1">
    <location>
        <begin position="7"/>
        <end position="24"/>
    </location>
</feature>
<dbReference type="STRING" id="743788.S8EKF7"/>
<keyword evidence="4" id="KW-1185">Reference proteome</keyword>
<evidence type="ECO:0000256" key="1">
    <source>
        <dbReference type="SAM" id="Phobius"/>
    </source>
</evidence>
<sequence>MLSLAEFIVWIVGVALLVFVFLPIEGQDSPLDALERGAEAEEPPPYTQPAGEVQATKKSAFTARRLTRSTFLVVEVDDIYGEHPFIYAKLVPEAGTILLLDTGCGGASNDRTVPITSLREFLETVPVEENSGRPLNGGASMRYVVALSHCHYDHILGVEQFAQDSPVLQSAHAPAFVSRAALPAHSLCADLGIRTPLFASVLVPHNAVLTSASGLPLGVTLLHTPGHTPDEIAIWDAQELMLYVGDTVYEWEPIIFPAEGSISVWLSTIDQLVQVAMSSQAPENVKINCGHRTASRSALEVLAKAKGFMLDVLADDVEVRWRIWKRGEWHVEYRQDGGQFSVRCPERLVDDARQQQLRRLTAGVRHVPIDRQ</sequence>
<dbReference type="SMART" id="SM00849">
    <property type="entry name" value="Lactamase_B"/>
    <property type="match status" value="1"/>
</dbReference>
<feature type="domain" description="Metallo-beta-lactamase" evidence="2">
    <location>
        <begin position="85"/>
        <end position="291"/>
    </location>
</feature>
<accession>S8EKF7</accession>
<keyword evidence="1" id="KW-1133">Transmembrane helix</keyword>
<protein>
    <recommendedName>
        <fullName evidence="2">Metallo-beta-lactamase domain-containing protein</fullName>
    </recommendedName>
</protein>
<proteinExistence type="predicted"/>
<dbReference type="EMBL" id="KE504123">
    <property type="protein sequence ID" value="EPT05632.1"/>
    <property type="molecule type" value="Genomic_DNA"/>
</dbReference>
<reference evidence="3 4" key="1">
    <citation type="journal article" date="2012" name="Science">
        <title>The Paleozoic origin of enzymatic lignin decomposition reconstructed from 31 fungal genomes.</title>
        <authorList>
            <person name="Floudas D."/>
            <person name="Binder M."/>
            <person name="Riley R."/>
            <person name="Barry K."/>
            <person name="Blanchette R.A."/>
            <person name="Henrissat B."/>
            <person name="Martinez A.T."/>
            <person name="Otillar R."/>
            <person name="Spatafora J.W."/>
            <person name="Yadav J.S."/>
            <person name="Aerts A."/>
            <person name="Benoit I."/>
            <person name="Boyd A."/>
            <person name="Carlson A."/>
            <person name="Copeland A."/>
            <person name="Coutinho P.M."/>
            <person name="de Vries R.P."/>
            <person name="Ferreira P."/>
            <person name="Findley K."/>
            <person name="Foster B."/>
            <person name="Gaskell J."/>
            <person name="Glotzer D."/>
            <person name="Gorecki P."/>
            <person name="Heitman J."/>
            <person name="Hesse C."/>
            <person name="Hori C."/>
            <person name="Igarashi K."/>
            <person name="Jurgens J.A."/>
            <person name="Kallen N."/>
            <person name="Kersten P."/>
            <person name="Kohler A."/>
            <person name="Kuees U."/>
            <person name="Kumar T.K.A."/>
            <person name="Kuo A."/>
            <person name="LaButti K."/>
            <person name="Larrondo L.F."/>
            <person name="Lindquist E."/>
            <person name="Ling A."/>
            <person name="Lombard V."/>
            <person name="Lucas S."/>
            <person name="Lundell T."/>
            <person name="Martin R."/>
            <person name="McLaughlin D.J."/>
            <person name="Morgenstern I."/>
            <person name="Morin E."/>
            <person name="Murat C."/>
            <person name="Nagy L.G."/>
            <person name="Nolan M."/>
            <person name="Ohm R.A."/>
            <person name="Patyshakuliyeva A."/>
            <person name="Rokas A."/>
            <person name="Ruiz-Duenas F.J."/>
            <person name="Sabat G."/>
            <person name="Salamov A."/>
            <person name="Samejima M."/>
            <person name="Schmutz J."/>
            <person name="Slot J.C."/>
            <person name="St John F."/>
            <person name="Stenlid J."/>
            <person name="Sun H."/>
            <person name="Sun S."/>
            <person name="Syed K."/>
            <person name="Tsang A."/>
            <person name="Wiebenga A."/>
            <person name="Young D."/>
            <person name="Pisabarro A."/>
            <person name="Eastwood D.C."/>
            <person name="Martin F."/>
            <person name="Cullen D."/>
            <person name="Grigoriev I.V."/>
            <person name="Hibbett D.S."/>
        </authorList>
    </citation>
    <scope>NUCLEOTIDE SEQUENCE</scope>
    <source>
        <strain evidence="4">FP-58527</strain>
    </source>
</reference>
<name>S8EKF7_FOMSC</name>
<evidence type="ECO:0000313" key="4">
    <source>
        <dbReference type="Proteomes" id="UP000015241"/>
    </source>
</evidence>
<dbReference type="CDD" id="cd06262">
    <property type="entry name" value="metallo-hydrolase-like_MBL-fold"/>
    <property type="match status" value="1"/>
</dbReference>
<dbReference type="PANTHER" id="PTHR42951">
    <property type="entry name" value="METALLO-BETA-LACTAMASE DOMAIN-CONTAINING"/>
    <property type="match status" value="1"/>
</dbReference>
<dbReference type="InterPro" id="IPR001279">
    <property type="entry name" value="Metallo-B-lactamas"/>
</dbReference>
<dbReference type="OrthoDB" id="3341310at2759"/>
<dbReference type="InParanoid" id="S8EKF7"/>
<dbReference type="Gene3D" id="3.60.15.10">
    <property type="entry name" value="Ribonuclease Z/Hydroxyacylglutathione hydrolase-like"/>
    <property type="match status" value="1"/>
</dbReference>
<keyword evidence="1" id="KW-0472">Membrane</keyword>
<evidence type="ECO:0000313" key="3">
    <source>
        <dbReference type="EMBL" id="EPT05632.1"/>
    </source>
</evidence>
<keyword evidence="1" id="KW-0812">Transmembrane</keyword>
<dbReference type="InterPro" id="IPR036866">
    <property type="entry name" value="RibonucZ/Hydroxyglut_hydro"/>
</dbReference>
<dbReference type="AlphaFoldDB" id="S8EKF7"/>
<dbReference type="Proteomes" id="UP000015241">
    <property type="component" value="Unassembled WGS sequence"/>
</dbReference>
<organism evidence="3 4">
    <name type="scientific">Fomitopsis schrenkii</name>
    <name type="common">Brown rot fungus</name>
    <dbReference type="NCBI Taxonomy" id="2126942"/>
    <lineage>
        <taxon>Eukaryota</taxon>
        <taxon>Fungi</taxon>
        <taxon>Dikarya</taxon>
        <taxon>Basidiomycota</taxon>
        <taxon>Agaricomycotina</taxon>
        <taxon>Agaricomycetes</taxon>
        <taxon>Polyporales</taxon>
        <taxon>Fomitopsis</taxon>
    </lineage>
</organism>
<evidence type="ECO:0000259" key="2">
    <source>
        <dbReference type="SMART" id="SM00849"/>
    </source>
</evidence>
<gene>
    <name evidence="3" type="ORF">FOMPIDRAFT_1021394</name>
</gene>
<dbReference type="HOGENOM" id="CLU_073674_0_0_1"/>
<dbReference type="SUPFAM" id="SSF56281">
    <property type="entry name" value="Metallo-hydrolase/oxidoreductase"/>
    <property type="match status" value="1"/>
</dbReference>
<dbReference type="PANTHER" id="PTHR42951:SF4">
    <property type="entry name" value="ACYL-COENZYME A THIOESTERASE MBLAC2"/>
    <property type="match status" value="1"/>
</dbReference>
<dbReference type="eggNOG" id="ENOG502S1UX">
    <property type="taxonomic scope" value="Eukaryota"/>
</dbReference>
<dbReference type="Pfam" id="PF00753">
    <property type="entry name" value="Lactamase_B"/>
    <property type="match status" value="1"/>
</dbReference>